<comment type="caution">
    <text evidence="2">The sequence shown here is derived from an EMBL/GenBank/DDBJ whole genome shotgun (WGS) entry which is preliminary data.</text>
</comment>
<dbReference type="InterPro" id="IPR014966">
    <property type="entry name" value="FRG-dom"/>
</dbReference>
<evidence type="ECO:0000313" key="3">
    <source>
        <dbReference type="Proteomes" id="UP000015442"/>
    </source>
</evidence>
<evidence type="ECO:0000259" key="1">
    <source>
        <dbReference type="SMART" id="SM00901"/>
    </source>
</evidence>
<reference evidence="2 3" key="1">
    <citation type="submission" date="2013-05" db="EMBL/GenBank/DDBJ databases">
        <authorList>
            <person name="Harkins D.M."/>
            <person name="Durkin A.S."/>
            <person name="Brinkac L.M."/>
            <person name="Haft D.H."/>
            <person name="Selengut J.D."/>
            <person name="Sanka R."/>
            <person name="DePew J."/>
            <person name="Purushe J."/>
            <person name="Hartskeerl R.A."/>
            <person name="Ahmed A."/>
            <person name="van der Linden H."/>
            <person name="Goris M.G.A."/>
            <person name="Vinetz J.M."/>
            <person name="Sutton G.G."/>
            <person name="Nierman W.C."/>
            <person name="Fouts D.E."/>
        </authorList>
    </citation>
    <scope>NUCLEOTIDE SEQUENCE [LARGE SCALE GENOMIC DNA]</scope>
    <source>
        <strain evidence="2 3">CZ214</strain>
    </source>
</reference>
<dbReference type="AlphaFoldDB" id="T0FIM2"/>
<dbReference type="GeneID" id="23203681"/>
<gene>
    <name evidence="2" type="ORF">LEP1GSC059_1966</name>
</gene>
<name>T0FIM2_9LEPT</name>
<evidence type="ECO:0000313" key="2">
    <source>
        <dbReference type="EMBL" id="EQA69505.1"/>
    </source>
</evidence>
<organism evidence="2 3">
    <name type="scientific">Leptospira noguchii serovar Panama str. CZ214</name>
    <dbReference type="NCBI Taxonomy" id="1001595"/>
    <lineage>
        <taxon>Bacteria</taxon>
        <taxon>Pseudomonadati</taxon>
        <taxon>Spirochaetota</taxon>
        <taxon>Spirochaetia</taxon>
        <taxon>Leptospirales</taxon>
        <taxon>Leptospiraceae</taxon>
        <taxon>Leptospira</taxon>
    </lineage>
</organism>
<accession>T0FIM2</accession>
<proteinExistence type="predicted"/>
<protein>
    <submittedName>
        <fullName evidence="2">FRG domain protein</fullName>
    </submittedName>
</protein>
<feature type="domain" description="FRG" evidence="1">
    <location>
        <begin position="29"/>
        <end position="175"/>
    </location>
</feature>
<dbReference type="Pfam" id="PF08867">
    <property type="entry name" value="FRG"/>
    <property type="match status" value="1"/>
</dbReference>
<dbReference type="EMBL" id="AKWY02000034">
    <property type="protein sequence ID" value="EQA69505.1"/>
    <property type="molecule type" value="Genomic_DNA"/>
</dbReference>
<dbReference type="Proteomes" id="UP000015442">
    <property type="component" value="Unassembled WGS sequence"/>
</dbReference>
<dbReference type="SMART" id="SM00901">
    <property type="entry name" value="FRG"/>
    <property type="match status" value="1"/>
</dbReference>
<dbReference type="RefSeq" id="WP_017214776.1">
    <property type="nucleotide sequence ID" value="NZ_AKWY02000034.1"/>
</dbReference>
<sequence length="307" mass="36313">MENIELTTIEEILFELSPSNKRWEEPIFSKYAFRGQANKIWQLIPKVIRKGTKFYTDDRIKKGRTLNQRTIREQIELEFNLIYQFVEHSNQSGLYTPNDHEIFKEFEFLNFIDYLNQIGRGTIAWPTKKYYPIISMAQHYNLPTCFLDFTLNPYIALYFAAKGALQVRNNDVKFSVYAINVNVSAFRIGDYDKYFPEEKEAFASRLKSRTRYQFIQSTSFSNHNQIAQKGVFLGLVRENRNPNAQVELLSVEDYIKNQIEESENFIKITILKKFAPEILRLLSKHSVDALHLFPGHTQFIKEKELWF</sequence>